<dbReference type="PIRSF" id="PIRSF001220">
    <property type="entry name" value="L-ASNase_gatD"/>
    <property type="match status" value="1"/>
</dbReference>
<feature type="domain" description="Asparaginase/glutaminase C-terminal" evidence="6">
    <location>
        <begin position="207"/>
        <end position="320"/>
    </location>
</feature>
<feature type="binding site" evidence="4">
    <location>
        <begin position="88"/>
        <end position="89"/>
    </location>
    <ligand>
        <name>substrate</name>
    </ligand>
</feature>
<dbReference type="AlphaFoldDB" id="A0AAU7V8G6"/>
<dbReference type="PIRSF" id="PIRSF500176">
    <property type="entry name" value="L_ASNase"/>
    <property type="match status" value="1"/>
</dbReference>
<evidence type="ECO:0000259" key="6">
    <source>
        <dbReference type="Pfam" id="PF17763"/>
    </source>
</evidence>
<evidence type="ECO:0000256" key="2">
    <source>
        <dbReference type="ARBA" id="ARBA00022801"/>
    </source>
</evidence>
<dbReference type="InterPro" id="IPR036152">
    <property type="entry name" value="Asp/glu_Ase-like_sf"/>
</dbReference>
<dbReference type="CDD" id="cd08964">
    <property type="entry name" value="L-asparaginase_II"/>
    <property type="match status" value="1"/>
</dbReference>
<feature type="active site" description="O-isoaspartyl threonine intermediate" evidence="3">
    <location>
        <position position="13"/>
    </location>
</feature>
<comment type="similarity">
    <text evidence="1">Belongs to the asparaginase 1 family.</text>
</comment>
<feature type="binding site" evidence="4">
    <location>
        <position position="56"/>
    </location>
    <ligand>
        <name>substrate</name>
    </ligand>
</feature>
<organism evidence="7">
    <name type="scientific">Scrofimicrobium appendicitidis</name>
    <dbReference type="NCBI Taxonomy" id="3079930"/>
    <lineage>
        <taxon>Bacteria</taxon>
        <taxon>Bacillati</taxon>
        <taxon>Actinomycetota</taxon>
        <taxon>Actinomycetes</taxon>
        <taxon>Actinomycetales</taxon>
        <taxon>Actinomycetaceae</taxon>
        <taxon>Scrofimicrobium</taxon>
    </lineage>
</organism>
<dbReference type="InterPro" id="IPR006034">
    <property type="entry name" value="Asparaginase/glutaminase-like"/>
</dbReference>
<dbReference type="Pfam" id="PF17763">
    <property type="entry name" value="Asparaginase_C"/>
    <property type="match status" value="1"/>
</dbReference>
<keyword evidence="2" id="KW-0378">Hydrolase</keyword>
<evidence type="ECO:0000256" key="4">
    <source>
        <dbReference type="PIRSR" id="PIRSR001220-2"/>
    </source>
</evidence>
<dbReference type="InterPro" id="IPR040919">
    <property type="entry name" value="Asparaginase_C"/>
</dbReference>
<accession>A0AAU7V8G6</accession>
<evidence type="ECO:0000256" key="1">
    <source>
        <dbReference type="ARBA" id="ARBA00010518"/>
    </source>
</evidence>
<dbReference type="PROSITE" id="PS51732">
    <property type="entry name" value="ASN_GLN_ASE_3"/>
    <property type="match status" value="1"/>
</dbReference>
<evidence type="ECO:0000313" key="7">
    <source>
        <dbReference type="EMBL" id="XBW08572.1"/>
    </source>
</evidence>
<dbReference type="InterPro" id="IPR027473">
    <property type="entry name" value="L-asparaginase_C"/>
</dbReference>
<evidence type="ECO:0000259" key="5">
    <source>
        <dbReference type="Pfam" id="PF00710"/>
    </source>
</evidence>
<dbReference type="InterPro" id="IPR004550">
    <property type="entry name" value="AsnASE_II"/>
</dbReference>
<dbReference type="EMBL" id="CP138335">
    <property type="protein sequence ID" value="XBW08572.1"/>
    <property type="molecule type" value="Genomic_DNA"/>
</dbReference>
<dbReference type="InterPro" id="IPR027474">
    <property type="entry name" value="L-asparaginase_N"/>
</dbReference>
<dbReference type="Pfam" id="PF00710">
    <property type="entry name" value="Asparaginase"/>
    <property type="match status" value="1"/>
</dbReference>
<feature type="domain" description="L-asparaginase N-terminal" evidence="5">
    <location>
        <begin position="4"/>
        <end position="193"/>
    </location>
</feature>
<protein>
    <submittedName>
        <fullName evidence="7">Asparaginase</fullName>
    </submittedName>
</protein>
<dbReference type="InterPro" id="IPR037152">
    <property type="entry name" value="L-asparaginase_N_sf"/>
</dbReference>
<dbReference type="KEGG" id="sapp:SAC06_03145"/>
<sequence length="327" mass="33728">MSPRVALVTLGGTISMTKGADNPGIVPTLGAKELAASLPDLGEVEVELHSLERVPSASLTTEVLLQVLAECRAAVQAGAAGVVITQGTDTIDETSYFFDLLWDLPAPLIVTGAMRSPDEPGSDGPANMRDAILVAAEPAVREIGVLVVMAGEIHLARTVEKSHTSSICAFASPGEGPVGHVVEGQLRLHYRPVEVFPSLPEPKGVFVPLIEAVLDDDGQLIEAALAGGAVALVVAGSGAGHVSYGTRDRLAAALDRGIPVILTSRTGSGSVLTRTYGYRGAEIDLLSLGVIPAGFLSGRKARLLARVVLGSGGSVEDLRREVLARGA</sequence>
<dbReference type="SUPFAM" id="SSF53774">
    <property type="entry name" value="Glutaminase/Asparaginase"/>
    <property type="match status" value="1"/>
</dbReference>
<dbReference type="RefSeq" id="WP_350258772.1">
    <property type="nucleotide sequence ID" value="NZ_CP138335.1"/>
</dbReference>
<name>A0AAU7V8G6_9ACTO</name>
<dbReference type="SFLD" id="SFLDS00057">
    <property type="entry name" value="Glutaminase/Asparaginase"/>
    <property type="match status" value="1"/>
</dbReference>
<reference evidence="7" key="1">
    <citation type="submission" date="2023-11" db="EMBL/GenBank/DDBJ databases">
        <title>Scrofimicrobium hongkongense sp. nov., isolated from a patient with peritonitis.</title>
        <authorList>
            <person name="Lao H.Y."/>
            <person name="Wong A.Y.P."/>
            <person name="Ng T.L."/>
            <person name="Wong R.Y.L."/>
            <person name="Yau M.C.Y."/>
            <person name="Lam J.Y.W."/>
            <person name="Siu G.K.H."/>
        </authorList>
    </citation>
    <scope>NUCLEOTIDE SEQUENCE</scope>
    <source>
        <strain evidence="7">R131</strain>
    </source>
</reference>
<dbReference type="GO" id="GO:0004067">
    <property type="term" value="F:asparaginase activity"/>
    <property type="evidence" value="ECO:0007669"/>
    <property type="project" value="UniProtKB-UniRule"/>
</dbReference>
<evidence type="ECO:0000256" key="3">
    <source>
        <dbReference type="PIRSR" id="PIRSR001220-1"/>
    </source>
</evidence>
<dbReference type="Gene3D" id="3.40.50.40">
    <property type="match status" value="1"/>
</dbReference>
<dbReference type="PANTHER" id="PTHR11707">
    <property type="entry name" value="L-ASPARAGINASE"/>
    <property type="match status" value="1"/>
</dbReference>
<proteinExistence type="inferred from homology"/>
<dbReference type="GO" id="GO:0006528">
    <property type="term" value="P:asparagine metabolic process"/>
    <property type="evidence" value="ECO:0007669"/>
    <property type="project" value="InterPro"/>
</dbReference>
<dbReference type="SMART" id="SM00870">
    <property type="entry name" value="Asparaginase"/>
    <property type="match status" value="1"/>
</dbReference>
<dbReference type="PANTHER" id="PTHR11707:SF28">
    <property type="entry name" value="60 KDA LYSOPHOSPHOLIPASE"/>
    <property type="match status" value="1"/>
</dbReference>
<dbReference type="PRINTS" id="PR00139">
    <property type="entry name" value="ASNGLNASE"/>
</dbReference>
<dbReference type="Gene3D" id="3.40.50.1170">
    <property type="entry name" value="L-asparaginase, N-terminal domain"/>
    <property type="match status" value="1"/>
</dbReference>
<gene>
    <name evidence="7" type="ORF">SAC06_03145</name>
</gene>